<dbReference type="AlphaFoldDB" id="A0A7D5R6L9"/>
<proteinExistence type="predicted"/>
<evidence type="ECO:0000313" key="2">
    <source>
        <dbReference type="EMBL" id="QLH06618.1"/>
    </source>
</evidence>
<feature type="transmembrane region" description="Helical" evidence="1">
    <location>
        <begin position="7"/>
        <end position="28"/>
    </location>
</feature>
<protein>
    <submittedName>
        <fullName evidence="2">Uncharacterized protein</fullName>
    </submittedName>
</protein>
<dbReference type="OrthoDB" id="386601at2157"/>
<evidence type="ECO:0000313" key="3">
    <source>
        <dbReference type="Proteomes" id="UP000509478"/>
    </source>
</evidence>
<dbReference type="GeneID" id="56067559"/>
<gene>
    <name evidence="2" type="ORF">C5F50_05685</name>
</gene>
<dbReference type="RefSeq" id="WP_179372718.1">
    <property type="nucleotide sequence ID" value="NZ_CP026995.1"/>
</dbReference>
<keyword evidence="3" id="KW-1185">Reference proteome</keyword>
<dbReference type="Proteomes" id="UP000509478">
    <property type="component" value="Chromosome"/>
</dbReference>
<reference evidence="2 3" key="1">
    <citation type="submission" date="2018-02" db="EMBL/GenBank/DDBJ databases">
        <title>Complete genome of Nitrosopumilus ureaphilus PS0.</title>
        <authorList>
            <person name="Qin W."/>
            <person name="Zheng Y."/>
            <person name="Stahl D.A."/>
        </authorList>
    </citation>
    <scope>NUCLEOTIDE SEQUENCE [LARGE SCALE GENOMIC DNA]</scope>
    <source>
        <strain evidence="2 3">PS0</strain>
    </source>
</reference>
<sequence>MEKLPKIAIYLAIGIGVTIFALFLYSILPHIIENSARDWDRALGNSLTEEELKEMFYTDPAYVVFKEKYPDATESFESWNKGEGRLELVMYNYTNFNEIRLNIDYDNYRSKVNVNVNCQITNPGSDRDIHRGVQGSGAVDFIAKVDCLNGIDVFSYPQTTDCGPGTRDIGNGVCIVEP</sequence>
<dbReference type="KEGG" id="nue:C5F50_05685"/>
<accession>A0A7D5R6L9</accession>
<organism evidence="2 3">
    <name type="scientific">Nitrosopumilus ureiphilus</name>
    <dbReference type="NCBI Taxonomy" id="1470067"/>
    <lineage>
        <taxon>Archaea</taxon>
        <taxon>Nitrososphaerota</taxon>
        <taxon>Nitrososphaeria</taxon>
        <taxon>Nitrosopumilales</taxon>
        <taxon>Nitrosopumilaceae</taxon>
        <taxon>Nitrosopumilus</taxon>
    </lineage>
</organism>
<name>A0A7D5R6L9_9ARCH</name>
<keyword evidence="1" id="KW-0812">Transmembrane</keyword>
<keyword evidence="1" id="KW-1133">Transmembrane helix</keyword>
<keyword evidence="1" id="KW-0472">Membrane</keyword>
<evidence type="ECO:0000256" key="1">
    <source>
        <dbReference type="SAM" id="Phobius"/>
    </source>
</evidence>
<dbReference type="EMBL" id="CP026995">
    <property type="protein sequence ID" value="QLH06618.1"/>
    <property type="molecule type" value="Genomic_DNA"/>
</dbReference>